<dbReference type="AlphaFoldDB" id="A0A5J9VDL4"/>
<organism evidence="2 3">
    <name type="scientific">Eragrostis curvula</name>
    <name type="common">weeping love grass</name>
    <dbReference type="NCBI Taxonomy" id="38414"/>
    <lineage>
        <taxon>Eukaryota</taxon>
        <taxon>Viridiplantae</taxon>
        <taxon>Streptophyta</taxon>
        <taxon>Embryophyta</taxon>
        <taxon>Tracheophyta</taxon>
        <taxon>Spermatophyta</taxon>
        <taxon>Magnoliopsida</taxon>
        <taxon>Liliopsida</taxon>
        <taxon>Poales</taxon>
        <taxon>Poaceae</taxon>
        <taxon>PACMAD clade</taxon>
        <taxon>Chloridoideae</taxon>
        <taxon>Eragrostideae</taxon>
        <taxon>Eragrostidinae</taxon>
        <taxon>Eragrostis</taxon>
    </lineage>
</organism>
<reference evidence="2 3" key="1">
    <citation type="journal article" date="2019" name="Sci. Rep.">
        <title>A high-quality genome of Eragrostis curvula grass provides insights into Poaceae evolution and supports new strategies to enhance forage quality.</title>
        <authorList>
            <person name="Carballo J."/>
            <person name="Santos B.A.C.M."/>
            <person name="Zappacosta D."/>
            <person name="Garbus I."/>
            <person name="Selva J.P."/>
            <person name="Gallo C.A."/>
            <person name="Diaz A."/>
            <person name="Albertini E."/>
            <person name="Caccamo M."/>
            <person name="Echenique V."/>
        </authorList>
    </citation>
    <scope>NUCLEOTIDE SEQUENCE [LARGE SCALE GENOMIC DNA]</scope>
    <source>
        <strain evidence="3">cv. Victoria</strain>
        <tissue evidence="2">Leaf</tissue>
    </source>
</reference>
<evidence type="ECO:0000313" key="2">
    <source>
        <dbReference type="EMBL" id="TVU34402.1"/>
    </source>
</evidence>
<dbReference type="EMBL" id="RWGY01000009">
    <property type="protein sequence ID" value="TVU34402.1"/>
    <property type="molecule type" value="Genomic_DNA"/>
</dbReference>
<feature type="non-terminal residue" evidence="2">
    <location>
        <position position="1"/>
    </location>
</feature>
<sequence length="122" mass="13520">MSHEADAPAGKLNFKFWQEVGPIECIETHATKVVFDKFRGERSELAFLKFILERAQSLLKLVIVLANADPASTNEMVTKLKPLGTANRASECPSLLIIARERDSAWCIQRASDLSVSDPFDG</sequence>
<dbReference type="Pfam" id="PF08387">
    <property type="entry name" value="FBD"/>
    <property type="match status" value="1"/>
</dbReference>
<evidence type="ECO:0000259" key="1">
    <source>
        <dbReference type="Pfam" id="PF08387"/>
    </source>
</evidence>
<dbReference type="Proteomes" id="UP000324897">
    <property type="component" value="Unassembled WGS sequence"/>
</dbReference>
<dbReference type="Gramene" id="TVU34402">
    <property type="protein sequence ID" value="TVU34402"/>
    <property type="gene ID" value="EJB05_16234"/>
</dbReference>
<protein>
    <recommendedName>
        <fullName evidence="1">FBD domain-containing protein</fullName>
    </recommendedName>
</protein>
<dbReference type="OrthoDB" id="676217at2759"/>
<comment type="caution">
    <text evidence="2">The sequence shown here is derived from an EMBL/GenBank/DDBJ whole genome shotgun (WGS) entry which is preliminary data.</text>
</comment>
<accession>A0A5J9VDL4</accession>
<keyword evidence="3" id="KW-1185">Reference proteome</keyword>
<feature type="domain" description="FBD" evidence="1">
    <location>
        <begin position="18"/>
        <end position="63"/>
    </location>
</feature>
<dbReference type="InterPro" id="IPR006566">
    <property type="entry name" value="FBD"/>
</dbReference>
<name>A0A5J9VDL4_9POAL</name>
<evidence type="ECO:0000313" key="3">
    <source>
        <dbReference type="Proteomes" id="UP000324897"/>
    </source>
</evidence>
<proteinExistence type="predicted"/>
<gene>
    <name evidence="2" type="ORF">EJB05_16234</name>
</gene>